<dbReference type="AlphaFoldDB" id="A0A0W8E246"/>
<name>A0A0W8E246_9ZZZZ</name>
<reference evidence="1" key="1">
    <citation type="journal article" date="2015" name="Proc. Natl. Acad. Sci. U.S.A.">
        <title>Networks of energetic and metabolic interactions define dynamics in microbial communities.</title>
        <authorList>
            <person name="Embree M."/>
            <person name="Liu J.K."/>
            <person name="Al-Bassam M.M."/>
            <person name="Zengler K."/>
        </authorList>
    </citation>
    <scope>NUCLEOTIDE SEQUENCE</scope>
</reference>
<comment type="caution">
    <text evidence="1">The sequence shown here is derived from an EMBL/GenBank/DDBJ whole genome shotgun (WGS) entry which is preliminary data.</text>
</comment>
<sequence>MSRLFTTGPVENGVGNPALTALVKVLNNRTTDTLTARIALYNLEGVKEQISTVTLTVPALSSDFTTSQVDFLKEYEIQIEVDKDEGALISVWALDSEANLIAAQRFVHTELKEYPIPAAKIRRFRMPTKKNRKRSRR</sequence>
<organism evidence="1">
    <name type="scientific">hydrocarbon metagenome</name>
    <dbReference type="NCBI Taxonomy" id="938273"/>
    <lineage>
        <taxon>unclassified sequences</taxon>
        <taxon>metagenomes</taxon>
        <taxon>ecological metagenomes</taxon>
    </lineage>
</organism>
<accession>A0A0W8E246</accession>
<protein>
    <submittedName>
        <fullName evidence="1">Uncharacterized protein</fullName>
    </submittedName>
</protein>
<dbReference type="EMBL" id="LNQE01001912">
    <property type="protein sequence ID" value="KUG02728.1"/>
    <property type="molecule type" value="Genomic_DNA"/>
</dbReference>
<evidence type="ECO:0000313" key="1">
    <source>
        <dbReference type="EMBL" id="KUG02728.1"/>
    </source>
</evidence>
<gene>
    <name evidence="1" type="ORF">ASZ90_019895</name>
</gene>
<proteinExistence type="predicted"/>